<proteinExistence type="predicted"/>
<dbReference type="RefSeq" id="WP_198685981.1">
    <property type="nucleotide sequence ID" value="NZ_JAEIJD010000006.1"/>
</dbReference>
<keyword evidence="3" id="KW-1185">Reference proteome</keyword>
<dbReference type="SUPFAM" id="SSF69737">
    <property type="entry name" value="Urease metallochaperone UreE, C-terminal domain"/>
    <property type="match status" value="1"/>
</dbReference>
<gene>
    <name evidence="2" type="primary">ureE</name>
    <name evidence="2" type="ORF">JAO82_08650</name>
</gene>
<dbReference type="Proteomes" id="UP000613255">
    <property type="component" value="Unassembled WGS sequence"/>
</dbReference>
<dbReference type="InterPro" id="IPR036118">
    <property type="entry name" value="UreE_N_sf"/>
</dbReference>
<dbReference type="AlphaFoldDB" id="A0A934M1T1"/>
<dbReference type="SMART" id="SM00988">
    <property type="entry name" value="UreE_N"/>
    <property type="match status" value="1"/>
</dbReference>
<dbReference type="EMBL" id="JAEIJD010000006">
    <property type="protein sequence ID" value="MBI6629951.1"/>
    <property type="molecule type" value="Genomic_DNA"/>
</dbReference>
<dbReference type="NCBIfam" id="NF009752">
    <property type="entry name" value="PRK13261.1-2"/>
    <property type="match status" value="1"/>
</dbReference>
<organism evidence="2 3">
    <name type="scientific">Pontibaca salina</name>
    <dbReference type="NCBI Taxonomy" id="2795731"/>
    <lineage>
        <taxon>Bacteria</taxon>
        <taxon>Pseudomonadati</taxon>
        <taxon>Pseudomonadota</taxon>
        <taxon>Alphaproteobacteria</taxon>
        <taxon>Rhodobacterales</taxon>
        <taxon>Roseobacteraceae</taxon>
        <taxon>Pontibaca</taxon>
    </lineage>
</organism>
<comment type="caution">
    <text evidence="2">The sequence shown here is derived from an EMBL/GenBank/DDBJ whole genome shotgun (WGS) entry which is preliminary data.</text>
</comment>
<accession>A0A934M1T1</accession>
<dbReference type="InterPro" id="IPR004029">
    <property type="entry name" value="UreE_N"/>
</dbReference>
<protein>
    <submittedName>
        <fullName evidence="2">Urease accessory protein UreE</fullName>
    </submittedName>
</protein>
<dbReference type="Pfam" id="PF02814">
    <property type="entry name" value="UreE_N"/>
    <property type="match status" value="1"/>
</dbReference>
<sequence>MEVLDTVIGFASDAPFDAEIHLLSHAGKVEYLDISPNDVSRRRIRLSTDKGTDCAIALAREQRLADGAVLKLESDRAIVVRLSEQEWLAVSACDQAAALELGYFAGNLHWKVRFDGTILLIALEGPMQTYLDRLEVILAQGKVKVVGPND</sequence>
<dbReference type="SUPFAM" id="SSF69287">
    <property type="entry name" value="Urease metallochaperone UreE, N-terminal domain"/>
    <property type="match status" value="1"/>
</dbReference>
<feature type="domain" description="UreE urease accessory N-terminal" evidence="1">
    <location>
        <begin position="16"/>
        <end position="78"/>
    </location>
</feature>
<evidence type="ECO:0000313" key="3">
    <source>
        <dbReference type="Proteomes" id="UP000613255"/>
    </source>
</evidence>
<evidence type="ECO:0000313" key="2">
    <source>
        <dbReference type="EMBL" id="MBI6629951.1"/>
    </source>
</evidence>
<name>A0A934M1T1_9RHOB</name>
<reference evidence="2" key="1">
    <citation type="submission" date="2020-12" db="EMBL/GenBank/DDBJ databases">
        <title>Pontibaca salina gen. nov., sp. nov., isolated from marine sediment.</title>
        <authorList>
            <person name="Bo J."/>
            <person name="Wang S."/>
            <person name="Song X."/>
            <person name="Du Z."/>
        </authorList>
    </citation>
    <scope>NUCLEOTIDE SEQUENCE</scope>
    <source>
        <strain evidence="2">S1109L</strain>
    </source>
</reference>
<evidence type="ECO:0000259" key="1">
    <source>
        <dbReference type="SMART" id="SM00988"/>
    </source>
</evidence>
<dbReference type="Gene3D" id="2.60.260.20">
    <property type="entry name" value="Urease metallochaperone UreE, N-terminal domain"/>
    <property type="match status" value="1"/>
</dbReference>